<organism evidence="2 3">
    <name type="scientific">Hydnum rufescens UP504</name>
    <dbReference type="NCBI Taxonomy" id="1448309"/>
    <lineage>
        <taxon>Eukaryota</taxon>
        <taxon>Fungi</taxon>
        <taxon>Dikarya</taxon>
        <taxon>Basidiomycota</taxon>
        <taxon>Agaricomycotina</taxon>
        <taxon>Agaricomycetes</taxon>
        <taxon>Cantharellales</taxon>
        <taxon>Hydnaceae</taxon>
        <taxon>Hydnum</taxon>
    </lineage>
</organism>
<dbReference type="EMBL" id="MU129170">
    <property type="protein sequence ID" value="KAF9505162.1"/>
    <property type="molecule type" value="Genomic_DNA"/>
</dbReference>
<keyword evidence="3" id="KW-1185">Reference proteome</keyword>
<dbReference type="AlphaFoldDB" id="A0A9P6DKI1"/>
<feature type="region of interest" description="Disordered" evidence="1">
    <location>
        <begin position="108"/>
        <end position="200"/>
    </location>
</feature>
<feature type="compositionally biased region" description="Polar residues" evidence="1">
    <location>
        <begin position="179"/>
        <end position="189"/>
    </location>
</feature>
<evidence type="ECO:0000313" key="2">
    <source>
        <dbReference type="EMBL" id="KAF9505162.1"/>
    </source>
</evidence>
<gene>
    <name evidence="2" type="ORF">BS47DRAFT_1368278</name>
</gene>
<comment type="caution">
    <text evidence="2">The sequence shown here is derived from an EMBL/GenBank/DDBJ whole genome shotgun (WGS) entry which is preliminary data.</text>
</comment>
<name>A0A9P6DKI1_9AGAM</name>
<evidence type="ECO:0000256" key="1">
    <source>
        <dbReference type="SAM" id="MobiDB-lite"/>
    </source>
</evidence>
<sequence length="315" mass="34873">MREKQWKNCDWCIQTAKTRYQLISRKKSHVRERVCSTNVPGFLPRKALKQHSKPSKHETDRVSSFTLFLEGNAKAQNPACGMNIAAISYQVPKKGIAAVAVRASDIEKGNGRRMSSCEGGTMGEEGQRQQRGRGQEGHGRRDNGRRGDTQQRREGVAAGVTAGGGSRGRPQKEGRWHVGQQQEEATTGDTMAEGEGQQRRQWQMAMGGVDNRMGRRRQQHRPMTEEQTATREHDVAARAMGHGTMAERTQPGDGTYDRRAIMGGCRSSWPSTSSTDGSEVHTIHMWIGLRHPTGSLHDVRMNSALTELTSASLGK</sequence>
<accession>A0A9P6DKI1</accession>
<feature type="compositionally biased region" description="Basic and acidic residues" evidence="1">
    <location>
        <begin position="125"/>
        <end position="155"/>
    </location>
</feature>
<proteinExistence type="predicted"/>
<dbReference type="Proteomes" id="UP000886523">
    <property type="component" value="Unassembled WGS sequence"/>
</dbReference>
<evidence type="ECO:0000313" key="3">
    <source>
        <dbReference type="Proteomes" id="UP000886523"/>
    </source>
</evidence>
<reference evidence="2" key="1">
    <citation type="journal article" date="2020" name="Nat. Commun.">
        <title>Large-scale genome sequencing of mycorrhizal fungi provides insights into the early evolution of symbiotic traits.</title>
        <authorList>
            <person name="Miyauchi S."/>
            <person name="Kiss E."/>
            <person name="Kuo A."/>
            <person name="Drula E."/>
            <person name="Kohler A."/>
            <person name="Sanchez-Garcia M."/>
            <person name="Morin E."/>
            <person name="Andreopoulos B."/>
            <person name="Barry K.W."/>
            <person name="Bonito G."/>
            <person name="Buee M."/>
            <person name="Carver A."/>
            <person name="Chen C."/>
            <person name="Cichocki N."/>
            <person name="Clum A."/>
            <person name="Culley D."/>
            <person name="Crous P.W."/>
            <person name="Fauchery L."/>
            <person name="Girlanda M."/>
            <person name="Hayes R.D."/>
            <person name="Keri Z."/>
            <person name="LaButti K."/>
            <person name="Lipzen A."/>
            <person name="Lombard V."/>
            <person name="Magnuson J."/>
            <person name="Maillard F."/>
            <person name="Murat C."/>
            <person name="Nolan M."/>
            <person name="Ohm R.A."/>
            <person name="Pangilinan J."/>
            <person name="Pereira M.F."/>
            <person name="Perotto S."/>
            <person name="Peter M."/>
            <person name="Pfister S."/>
            <person name="Riley R."/>
            <person name="Sitrit Y."/>
            <person name="Stielow J.B."/>
            <person name="Szollosi G."/>
            <person name="Zifcakova L."/>
            <person name="Stursova M."/>
            <person name="Spatafora J.W."/>
            <person name="Tedersoo L."/>
            <person name="Vaario L.M."/>
            <person name="Yamada A."/>
            <person name="Yan M."/>
            <person name="Wang P."/>
            <person name="Xu J."/>
            <person name="Bruns T."/>
            <person name="Baldrian P."/>
            <person name="Vilgalys R."/>
            <person name="Dunand C."/>
            <person name="Henrissat B."/>
            <person name="Grigoriev I.V."/>
            <person name="Hibbett D."/>
            <person name="Nagy L.G."/>
            <person name="Martin F.M."/>
        </authorList>
    </citation>
    <scope>NUCLEOTIDE SEQUENCE</scope>
    <source>
        <strain evidence="2">UP504</strain>
    </source>
</reference>
<protein>
    <submittedName>
        <fullName evidence="2">Uncharacterized protein</fullName>
    </submittedName>
</protein>